<evidence type="ECO:0000313" key="1">
    <source>
        <dbReference type="EMBL" id="MBA0016758.1"/>
    </source>
</evidence>
<keyword evidence="2" id="KW-1185">Reference proteome</keyword>
<name>A0A7V8N127_9LACT</name>
<dbReference type="AlphaFoldDB" id="A0A7V8N127"/>
<accession>A0A7V8N127</accession>
<dbReference type="RefSeq" id="WP_180746935.1">
    <property type="nucleotide sequence ID" value="NZ_CBCRWQ010000010.1"/>
</dbReference>
<sequence length="99" mass="11280">MKKKVFLLGSSQFLQPIKLEETSNFYAIVATKLDMSLVSFMSSPINYDRQKLLLGKDKKLNSQLISEYEKDGLNDLIASNPDVLILDFFLMSNMVLLKT</sequence>
<dbReference type="EMBL" id="JACBNY010000009">
    <property type="protein sequence ID" value="MBA0016758.1"/>
    <property type="molecule type" value="Genomic_DNA"/>
</dbReference>
<reference evidence="1 2" key="1">
    <citation type="submission" date="2020-07" db="EMBL/GenBank/DDBJ databases">
        <authorList>
            <person name="Hilgarth M."/>
            <person name="Werum V."/>
            <person name="Vogel R.F."/>
        </authorList>
    </citation>
    <scope>NUCLEOTIDE SEQUENCE [LARGE SCALE GENOMIC DNA]</scope>
    <source>
        <strain evidence="1 2">DSM 28961</strain>
    </source>
</reference>
<proteinExistence type="predicted"/>
<dbReference type="GeneID" id="303195136"/>
<dbReference type="Proteomes" id="UP000530186">
    <property type="component" value="Unassembled WGS sequence"/>
</dbReference>
<protein>
    <submittedName>
        <fullName evidence="1">Uncharacterized protein</fullName>
    </submittedName>
</protein>
<organism evidence="1 2">
    <name type="scientific">Pseudolactococcus laudensis</name>
    <dbReference type="NCBI Taxonomy" id="1494461"/>
    <lineage>
        <taxon>Bacteria</taxon>
        <taxon>Bacillati</taxon>
        <taxon>Bacillota</taxon>
        <taxon>Bacilli</taxon>
        <taxon>Lactobacillales</taxon>
        <taxon>Streptococcaceae</taxon>
        <taxon>Pseudolactococcus</taxon>
    </lineage>
</organism>
<gene>
    <name evidence="1" type="ORF">HZR21_06370</name>
</gene>
<comment type="caution">
    <text evidence="1">The sequence shown here is derived from an EMBL/GenBank/DDBJ whole genome shotgun (WGS) entry which is preliminary data.</text>
</comment>
<evidence type="ECO:0000313" key="2">
    <source>
        <dbReference type="Proteomes" id="UP000530186"/>
    </source>
</evidence>